<dbReference type="RefSeq" id="WP_089999066.1">
    <property type="nucleotide sequence ID" value="NZ_FOBV01000002.1"/>
</dbReference>
<dbReference type="AlphaFoldDB" id="A0A1H7XHK4"/>
<evidence type="ECO:0008006" key="3">
    <source>
        <dbReference type="Google" id="ProtNLM"/>
    </source>
</evidence>
<protein>
    <recommendedName>
        <fullName evidence="3">Beta-lactamase</fullName>
    </recommendedName>
</protein>
<accession>A0A1H7XHK4</accession>
<dbReference type="OrthoDB" id="9773047at2"/>
<keyword evidence="2" id="KW-1185">Reference proteome</keyword>
<organism evidence="1 2">
    <name type="scientific">Chryseobacterium taichungense</name>
    <dbReference type="NCBI Taxonomy" id="295069"/>
    <lineage>
        <taxon>Bacteria</taxon>
        <taxon>Pseudomonadati</taxon>
        <taxon>Bacteroidota</taxon>
        <taxon>Flavobacteriia</taxon>
        <taxon>Flavobacteriales</taxon>
        <taxon>Weeksellaceae</taxon>
        <taxon>Chryseobacterium group</taxon>
        <taxon>Chryseobacterium</taxon>
    </lineage>
</organism>
<evidence type="ECO:0000313" key="2">
    <source>
        <dbReference type="Proteomes" id="UP000199450"/>
    </source>
</evidence>
<evidence type="ECO:0000313" key="1">
    <source>
        <dbReference type="EMBL" id="SEM32678.1"/>
    </source>
</evidence>
<dbReference type="Gene3D" id="3.40.710.10">
    <property type="entry name" value="DD-peptidase/beta-lactamase superfamily"/>
    <property type="match status" value="1"/>
</dbReference>
<name>A0A1H7XHK4_9FLAO</name>
<reference evidence="2" key="1">
    <citation type="submission" date="2016-10" db="EMBL/GenBank/DDBJ databases">
        <authorList>
            <person name="Varghese N."/>
            <person name="Submissions S."/>
        </authorList>
    </citation>
    <scope>NUCLEOTIDE SEQUENCE [LARGE SCALE GENOMIC DNA]</scope>
    <source>
        <strain evidence="2">DSM 17453</strain>
    </source>
</reference>
<dbReference type="EMBL" id="FOBV01000002">
    <property type="protein sequence ID" value="SEM32678.1"/>
    <property type="molecule type" value="Genomic_DNA"/>
</dbReference>
<dbReference type="Proteomes" id="UP000199450">
    <property type="component" value="Unassembled WGS sequence"/>
</dbReference>
<proteinExistence type="predicted"/>
<sequence>MSEQETNYPVYSPTSVIGIFSNALKLNVTVNLIYLKEDMLMEPVNPMAINLFKPLGIDNYVWNFEPTKASAETFCQLYLTPREMVKFGQLYLNKGNWNGKQIISSEWVEQSLKKHSVVQGVNYGYLWWNKYLDSDGAQGNGGQKIYIFQDLDMVVVITGGNYNSQSPSDELIEKYILPSFKK</sequence>
<dbReference type="InterPro" id="IPR012338">
    <property type="entry name" value="Beta-lactam/transpept-like"/>
</dbReference>
<gene>
    <name evidence="1" type="ORF">SAMN05421856_102418</name>
</gene>
<dbReference type="STRING" id="295069.SAMN05421856_102418"/>
<dbReference type="SUPFAM" id="SSF56601">
    <property type="entry name" value="beta-lactamase/transpeptidase-like"/>
    <property type="match status" value="1"/>
</dbReference>